<proteinExistence type="predicted"/>
<accession>A0A2M4DMB4</accession>
<reference evidence="1" key="1">
    <citation type="submission" date="2018-01" db="EMBL/GenBank/DDBJ databases">
        <title>An insight into the sialome of Amazonian anophelines.</title>
        <authorList>
            <person name="Ribeiro J.M."/>
            <person name="Scarpassa V."/>
            <person name="Calvo E."/>
        </authorList>
    </citation>
    <scope>NUCLEOTIDE SEQUENCE</scope>
</reference>
<evidence type="ECO:0000313" key="1">
    <source>
        <dbReference type="EMBL" id="MBW78693.1"/>
    </source>
</evidence>
<protein>
    <submittedName>
        <fullName evidence="1">Putative secreted protein</fullName>
    </submittedName>
</protein>
<dbReference type="EMBL" id="GGFL01014515">
    <property type="protein sequence ID" value="MBW78693.1"/>
    <property type="molecule type" value="Transcribed_RNA"/>
</dbReference>
<organism evidence="1">
    <name type="scientific">Anopheles darlingi</name>
    <name type="common">Mosquito</name>
    <dbReference type="NCBI Taxonomy" id="43151"/>
    <lineage>
        <taxon>Eukaryota</taxon>
        <taxon>Metazoa</taxon>
        <taxon>Ecdysozoa</taxon>
        <taxon>Arthropoda</taxon>
        <taxon>Hexapoda</taxon>
        <taxon>Insecta</taxon>
        <taxon>Pterygota</taxon>
        <taxon>Neoptera</taxon>
        <taxon>Endopterygota</taxon>
        <taxon>Diptera</taxon>
        <taxon>Nematocera</taxon>
        <taxon>Culicoidea</taxon>
        <taxon>Culicidae</taxon>
        <taxon>Anophelinae</taxon>
        <taxon>Anopheles</taxon>
    </lineage>
</organism>
<sequence length="88" mass="10303">MMWRLHRWTLRLCCRITRSSRCRYANRRMRSWCGSSWYSARTSHRTPSSTSICSKLWSITSSANYSHMKSPISCTSRTIAPPPVRVFA</sequence>
<dbReference type="AlphaFoldDB" id="A0A2M4DMB4"/>
<name>A0A2M4DMB4_ANODA</name>